<keyword evidence="3" id="KW-0210">Decarboxylase</keyword>
<protein>
    <recommendedName>
        <fullName evidence="7">Aspartate aminotransferase family protein</fullName>
    </recommendedName>
</protein>
<dbReference type="PANTHER" id="PTHR11999">
    <property type="entry name" value="GROUP II PYRIDOXAL-5-PHOSPHATE DECARBOXYLASE"/>
    <property type="match status" value="1"/>
</dbReference>
<dbReference type="Pfam" id="PF00282">
    <property type="entry name" value="Pyridoxal_deC"/>
    <property type="match status" value="1"/>
</dbReference>
<reference evidence="6" key="1">
    <citation type="submission" date="2018-05" db="EMBL/GenBank/DDBJ databases">
        <authorList>
            <person name="Lanie J.A."/>
            <person name="Ng W.-L."/>
            <person name="Kazmierczak K.M."/>
            <person name="Andrzejewski T.M."/>
            <person name="Davidsen T.M."/>
            <person name="Wayne K.J."/>
            <person name="Tettelin H."/>
            <person name="Glass J.I."/>
            <person name="Rusch D."/>
            <person name="Podicherti R."/>
            <person name="Tsui H.-C.T."/>
            <person name="Winkler M.E."/>
        </authorList>
    </citation>
    <scope>NUCLEOTIDE SEQUENCE</scope>
</reference>
<gene>
    <name evidence="6" type="ORF">METZ01_LOCUS20510</name>
</gene>
<dbReference type="InterPro" id="IPR015424">
    <property type="entry name" value="PyrdxlP-dep_Trfase"/>
</dbReference>
<comment type="cofactor">
    <cofactor evidence="1">
        <name>pyridoxal 5'-phosphate</name>
        <dbReference type="ChEBI" id="CHEBI:597326"/>
    </cofactor>
</comment>
<dbReference type="GO" id="GO:0016831">
    <property type="term" value="F:carboxy-lyase activity"/>
    <property type="evidence" value="ECO:0007669"/>
    <property type="project" value="UniProtKB-KW"/>
</dbReference>
<dbReference type="InterPro" id="IPR002129">
    <property type="entry name" value="PyrdxlP-dep_de-COase"/>
</dbReference>
<proteinExistence type="inferred from homology"/>
<accession>A0A381PKT8</accession>
<dbReference type="InterPro" id="IPR015421">
    <property type="entry name" value="PyrdxlP-dep_Trfase_major"/>
</dbReference>
<dbReference type="AlphaFoldDB" id="A0A381PKT8"/>
<name>A0A381PKT8_9ZZZZ</name>
<keyword evidence="4" id="KW-0663">Pyridoxal phosphate</keyword>
<dbReference type="InterPro" id="IPR010977">
    <property type="entry name" value="Aromatic_deC"/>
</dbReference>
<evidence type="ECO:0000256" key="5">
    <source>
        <dbReference type="ARBA" id="ARBA00023239"/>
    </source>
</evidence>
<dbReference type="GO" id="GO:0005737">
    <property type="term" value="C:cytoplasm"/>
    <property type="evidence" value="ECO:0007669"/>
    <property type="project" value="TreeGrafter"/>
</dbReference>
<dbReference type="Gene3D" id="3.40.640.10">
    <property type="entry name" value="Type I PLP-dependent aspartate aminotransferase-like (Major domain)"/>
    <property type="match status" value="1"/>
</dbReference>
<evidence type="ECO:0008006" key="7">
    <source>
        <dbReference type="Google" id="ProtNLM"/>
    </source>
</evidence>
<dbReference type="PRINTS" id="PR00800">
    <property type="entry name" value="YHDCRBOXLASE"/>
</dbReference>
<dbReference type="InterPro" id="IPR015422">
    <property type="entry name" value="PyrdxlP-dep_Trfase_small"/>
</dbReference>
<dbReference type="GO" id="GO:0019752">
    <property type="term" value="P:carboxylic acid metabolic process"/>
    <property type="evidence" value="ECO:0007669"/>
    <property type="project" value="InterPro"/>
</dbReference>
<dbReference type="SUPFAM" id="SSF53383">
    <property type="entry name" value="PLP-dependent transferases"/>
    <property type="match status" value="1"/>
</dbReference>
<dbReference type="GO" id="GO:0006520">
    <property type="term" value="P:amino acid metabolic process"/>
    <property type="evidence" value="ECO:0007669"/>
    <property type="project" value="InterPro"/>
</dbReference>
<keyword evidence="5" id="KW-0456">Lyase</keyword>
<dbReference type="Gene3D" id="3.90.1150.10">
    <property type="entry name" value="Aspartate Aminotransferase, domain 1"/>
    <property type="match status" value="1"/>
</dbReference>
<organism evidence="6">
    <name type="scientific">marine metagenome</name>
    <dbReference type="NCBI Taxonomy" id="408172"/>
    <lineage>
        <taxon>unclassified sequences</taxon>
        <taxon>metagenomes</taxon>
        <taxon>ecological metagenomes</taxon>
    </lineage>
</organism>
<sequence length="472" mass="52438">MTNQNASQPPEHLSPEEFRRHGYALIDWIADYWQRVEELPVMSQIQPGAIRELLPPSAPEHGEPFERLIEDLDAIVMPGVSHWQSPSWFAYFPANSSPPSVLAELVSAGLGVQGMLWSTSPAATEIESHVLDWLIDLLDLPESWRTTEQGGGVLQMSASDSTHTALVVARHQAANLGIRPESMVAYASTQTHSSIQKGATVAGYGHVRLIDVDDQQAMRIDALEAALDEDRAGGLTPIFVAATIGTTGTTGVDPLRAIGEVCRKEKLWLHVDAAYAGTAMLCPEFRHHQDGLELADSYTFNPHKWMMVNFDCSVFYVADRAPLIECLSILPPYLKNEASESGAVIDYRDWHVPLGRRFRALKLWWVIRSYGAEGLRSMVRYHVELADQLAARLEADSRFELVAPHPFALVCFRCTESDEATNRLADAVNESGTVYWTASELDGRPMIRVSVGQSRTEQRHLDALWSLIDELA</sequence>
<evidence type="ECO:0000256" key="2">
    <source>
        <dbReference type="ARBA" id="ARBA00009533"/>
    </source>
</evidence>
<evidence type="ECO:0000256" key="1">
    <source>
        <dbReference type="ARBA" id="ARBA00001933"/>
    </source>
</evidence>
<dbReference type="GO" id="GO:0030170">
    <property type="term" value="F:pyridoxal phosphate binding"/>
    <property type="evidence" value="ECO:0007669"/>
    <property type="project" value="InterPro"/>
</dbReference>
<dbReference type="EMBL" id="UINC01001017">
    <property type="protein sequence ID" value="SUZ67656.1"/>
    <property type="molecule type" value="Genomic_DNA"/>
</dbReference>
<comment type="similarity">
    <text evidence="2">Belongs to the group II decarboxylase family.</text>
</comment>
<evidence type="ECO:0000313" key="6">
    <source>
        <dbReference type="EMBL" id="SUZ67656.1"/>
    </source>
</evidence>
<dbReference type="Gene3D" id="1.20.1340.10">
    <property type="entry name" value="dopa decarboxylase, N-terminal domain"/>
    <property type="match status" value="1"/>
</dbReference>
<dbReference type="PANTHER" id="PTHR11999:SF70">
    <property type="entry name" value="MIP05841P"/>
    <property type="match status" value="1"/>
</dbReference>
<evidence type="ECO:0000256" key="3">
    <source>
        <dbReference type="ARBA" id="ARBA00022793"/>
    </source>
</evidence>
<evidence type="ECO:0000256" key="4">
    <source>
        <dbReference type="ARBA" id="ARBA00022898"/>
    </source>
</evidence>